<dbReference type="PANTHER" id="PTHR43272">
    <property type="entry name" value="LONG-CHAIN-FATTY-ACID--COA LIGASE"/>
    <property type="match status" value="1"/>
</dbReference>
<dbReference type="EC" id="6.2.1.3" evidence="4"/>
<keyword evidence="2" id="KW-0067">ATP-binding</keyword>
<dbReference type="GO" id="GO:0004467">
    <property type="term" value="F:long-chain fatty acid-CoA ligase activity"/>
    <property type="evidence" value="ECO:0007669"/>
    <property type="project" value="UniProtKB-EC"/>
</dbReference>
<protein>
    <submittedName>
        <fullName evidence="4">Medium-chain fatty acid-CoA ligase faa2</fullName>
        <ecNumber evidence="4">6.2.1.3</ecNumber>
    </submittedName>
</protein>
<keyword evidence="1" id="KW-0547">Nucleotide-binding</keyword>
<gene>
    <name evidence="4" type="primary">FAA2_3</name>
    <name evidence="4" type="ORF">GGI25_003227</name>
</gene>
<name>A0A9W8G8W7_9FUNG</name>
<evidence type="ECO:0000259" key="3">
    <source>
        <dbReference type="Pfam" id="PF00501"/>
    </source>
</evidence>
<dbReference type="OrthoDB" id="1700726at2759"/>
<dbReference type="InterPro" id="IPR042099">
    <property type="entry name" value="ANL_N_sf"/>
</dbReference>
<dbReference type="Proteomes" id="UP001151518">
    <property type="component" value="Unassembled WGS sequence"/>
</dbReference>
<evidence type="ECO:0000256" key="1">
    <source>
        <dbReference type="ARBA" id="ARBA00022741"/>
    </source>
</evidence>
<dbReference type="GO" id="GO:0016020">
    <property type="term" value="C:membrane"/>
    <property type="evidence" value="ECO:0007669"/>
    <property type="project" value="TreeGrafter"/>
</dbReference>
<dbReference type="SUPFAM" id="SSF56801">
    <property type="entry name" value="Acetyl-CoA synthetase-like"/>
    <property type="match status" value="1"/>
</dbReference>
<accession>A0A9W8G8W7</accession>
<dbReference type="Pfam" id="PF00501">
    <property type="entry name" value="AMP-binding"/>
    <property type="match status" value="1"/>
</dbReference>
<dbReference type="EMBL" id="JANBTW010000034">
    <property type="protein sequence ID" value="KAJ2677132.1"/>
    <property type="molecule type" value="Genomic_DNA"/>
</dbReference>
<evidence type="ECO:0000256" key="2">
    <source>
        <dbReference type="ARBA" id="ARBA00022840"/>
    </source>
</evidence>
<evidence type="ECO:0000313" key="4">
    <source>
        <dbReference type="EMBL" id="KAJ2677132.1"/>
    </source>
</evidence>
<dbReference type="InterPro" id="IPR000873">
    <property type="entry name" value="AMP-dep_synth/lig_dom"/>
</dbReference>
<dbReference type="PROSITE" id="PS00455">
    <property type="entry name" value="AMP_BINDING"/>
    <property type="match status" value="1"/>
</dbReference>
<reference evidence="4" key="1">
    <citation type="submission" date="2022-07" db="EMBL/GenBank/DDBJ databases">
        <title>Phylogenomic reconstructions and comparative analyses of Kickxellomycotina fungi.</title>
        <authorList>
            <person name="Reynolds N.K."/>
            <person name="Stajich J.E."/>
            <person name="Barry K."/>
            <person name="Grigoriev I.V."/>
            <person name="Crous P."/>
            <person name="Smith M.E."/>
        </authorList>
    </citation>
    <scope>NUCLEOTIDE SEQUENCE</scope>
    <source>
        <strain evidence="4">NRRL 3115</strain>
    </source>
</reference>
<dbReference type="PANTHER" id="PTHR43272:SF33">
    <property type="entry name" value="AMP-BINDING DOMAIN-CONTAINING PROTEIN-RELATED"/>
    <property type="match status" value="1"/>
</dbReference>
<sequence>MSFSSIEVPGAPSIPNETKPRIAATCKDGMLTANMEGVNNMHDNFLRGMMLAGNDAPCFGYRPIDLDGNAGPYEWVSYRHVNDTASAIGSGLSKLGIKTKDCVGIFSANCLEWSYVEHATYVYNFISVPMYDTLGIDAVKHMATETEMSAVAVAPGKLPAFVNMWKDLPLVKVVVVFGPVPDGIGAEIPNGPLIISLDDLILLGNNNGLAPLPATPATPNDTCTICYTSGTTGTPKGAVLTHMCFLSSANAVEKRISHGLIPIMDSTDIFFSILPLAHCLERSVHAILTGRGVPIGFNQGDIRKIVDDIGELKPTIMVGVPRIFNRIHDQVWAQVKAKGGVASALFNYAYGVKKSNLKLNNNQHWLWDRLVFKAVRQKLGGRLRLVISGSAPISGDVLDFMRIALSTTVLEGYGLTESAGPCGVSLSTDMKPGNVGCTLGTCVYKLVSVPEMGYSIDDKPHPRGEIYIKGNNIFSQYYKRPDLTAEAKTTDGWLITGDIGMFDAQGNLAIIDRKKNMFKLSQGEYITPERIEVIYTDSALVDQAYIHGDSLQNELVAIVVPNEEFLRRNVAETPDLAHWAEHERFDDICQSKDVIEHFVGFISEWGRSHGLKGFEIPKNVYLEYSPFTIENEILTPTLKIKRQAAKNKYIDILNHLYDELHYKLTKN</sequence>
<organism evidence="4 5">
    <name type="scientific">Coemansia spiralis</name>
    <dbReference type="NCBI Taxonomy" id="417178"/>
    <lineage>
        <taxon>Eukaryota</taxon>
        <taxon>Fungi</taxon>
        <taxon>Fungi incertae sedis</taxon>
        <taxon>Zoopagomycota</taxon>
        <taxon>Kickxellomycotina</taxon>
        <taxon>Kickxellomycetes</taxon>
        <taxon>Kickxellales</taxon>
        <taxon>Kickxellaceae</taxon>
        <taxon>Coemansia</taxon>
    </lineage>
</organism>
<dbReference type="GO" id="GO:0005524">
    <property type="term" value="F:ATP binding"/>
    <property type="evidence" value="ECO:0007669"/>
    <property type="project" value="UniProtKB-KW"/>
</dbReference>
<dbReference type="GO" id="GO:0005783">
    <property type="term" value="C:endoplasmic reticulum"/>
    <property type="evidence" value="ECO:0007669"/>
    <property type="project" value="TreeGrafter"/>
</dbReference>
<dbReference type="AlphaFoldDB" id="A0A9W8G8W7"/>
<dbReference type="Gene3D" id="3.40.50.12780">
    <property type="entry name" value="N-terminal domain of ligase-like"/>
    <property type="match status" value="1"/>
</dbReference>
<evidence type="ECO:0000313" key="5">
    <source>
        <dbReference type="Proteomes" id="UP001151518"/>
    </source>
</evidence>
<feature type="domain" description="AMP-dependent synthetase/ligase" evidence="3">
    <location>
        <begin position="71"/>
        <end position="478"/>
    </location>
</feature>
<keyword evidence="4" id="KW-0436">Ligase</keyword>
<comment type="caution">
    <text evidence="4">The sequence shown here is derived from an EMBL/GenBank/DDBJ whole genome shotgun (WGS) entry which is preliminary data.</text>
</comment>
<dbReference type="InterPro" id="IPR020845">
    <property type="entry name" value="AMP-binding_CS"/>
</dbReference>
<proteinExistence type="predicted"/>